<sequence length="364" mass="41943">MKIAIFTSYWNPPNFRGGISRVIFELRKEWQKEGHTVDIYACDTIPDKEAGIFRIPIPPIPLRGLWMKLYLLLFSQLDKYDILFPQSAFQSLLLDKKRCIPFVHTLSNVEHLAPWHFWKYAIAPLEKYALRNIRGCFTLDDKTVEILRKEHHVPDSKILKIYNGVDYNVFCPGPQKKQQEFMVLSAGRFIPRKRFDLLIRAFAAFVDQYGDAKLVIAGDGELKEDLRELVHRLHIDERVFFPGMVDESAMLELYRSASIFVLPSISEGMPMVVLEAQACSLPVVLAGFESARELVMEGKTGYIVKEADPKVWAEIFGRFYNQPELVRSFGEASRKRIVDEFGWSAVANRIHNHFQNILAEMSGI</sequence>
<dbReference type="Proteomes" id="UP000198744">
    <property type="component" value="Unassembled WGS sequence"/>
</dbReference>
<evidence type="ECO:0000313" key="3">
    <source>
        <dbReference type="EMBL" id="SEM04874.1"/>
    </source>
</evidence>
<dbReference type="PANTHER" id="PTHR45947:SF3">
    <property type="entry name" value="SULFOQUINOVOSYL TRANSFERASE SQD2"/>
    <property type="match status" value="1"/>
</dbReference>
<keyword evidence="4" id="KW-1185">Reference proteome</keyword>
<name>A0A1H7V718_9BACT</name>
<dbReference type="Pfam" id="PF00534">
    <property type="entry name" value="Glycos_transf_1"/>
    <property type="match status" value="1"/>
</dbReference>
<dbReference type="OrthoDB" id="9802525at2"/>
<dbReference type="InterPro" id="IPR050194">
    <property type="entry name" value="Glycosyltransferase_grp1"/>
</dbReference>
<proteinExistence type="predicted"/>
<organism evidence="3 4">
    <name type="scientific">Syntrophus gentianae</name>
    <dbReference type="NCBI Taxonomy" id="43775"/>
    <lineage>
        <taxon>Bacteria</taxon>
        <taxon>Pseudomonadati</taxon>
        <taxon>Thermodesulfobacteriota</taxon>
        <taxon>Syntrophia</taxon>
        <taxon>Syntrophales</taxon>
        <taxon>Syntrophaceae</taxon>
        <taxon>Syntrophus</taxon>
    </lineage>
</organism>
<evidence type="ECO:0000313" key="4">
    <source>
        <dbReference type="Proteomes" id="UP000198744"/>
    </source>
</evidence>
<protein>
    <submittedName>
        <fullName evidence="3">Glycosyltransferase involved in cell wall bisynthesis</fullName>
    </submittedName>
</protein>
<dbReference type="RefSeq" id="WP_093882203.1">
    <property type="nucleotide sequence ID" value="NZ_FOBS01000003.1"/>
</dbReference>
<evidence type="ECO:0000259" key="2">
    <source>
        <dbReference type="Pfam" id="PF13439"/>
    </source>
</evidence>
<reference evidence="3 4" key="1">
    <citation type="submission" date="2016-10" db="EMBL/GenBank/DDBJ databases">
        <authorList>
            <person name="de Groot N.N."/>
        </authorList>
    </citation>
    <scope>NUCLEOTIDE SEQUENCE [LARGE SCALE GENOMIC DNA]</scope>
    <source>
        <strain evidence="3 4">DSM 8423</strain>
    </source>
</reference>
<accession>A0A1H7V718</accession>
<dbReference type="CDD" id="cd03801">
    <property type="entry name" value="GT4_PimA-like"/>
    <property type="match status" value="1"/>
</dbReference>
<dbReference type="Gene3D" id="3.40.50.2000">
    <property type="entry name" value="Glycogen Phosphorylase B"/>
    <property type="match status" value="2"/>
</dbReference>
<dbReference type="GO" id="GO:0016758">
    <property type="term" value="F:hexosyltransferase activity"/>
    <property type="evidence" value="ECO:0007669"/>
    <property type="project" value="TreeGrafter"/>
</dbReference>
<evidence type="ECO:0000259" key="1">
    <source>
        <dbReference type="Pfam" id="PF00534"/>
    </source>
</evidence>
<keyword evidence="3" id="KW-0808">Transferase</keyword>
<feature type="domain" description="Glycosyltransferase subfamily 4-like N-terminal" evidence="2">
    <location>
        <begin position="17"/>
        <end position="167"/>
    </location>
</feature>
<dbReference type="Pfam" id="PF13439">
    <property type="entry name" value="Glyco_transf_4"/>
    <property type="match status" value="1"/>
</dbReference>
<gene>
    <name evidence="3" type="ORF">SAMN04489760_10361</name>
</gene>
<dbReference type="SUPFAM" id="SSF53756">
    <property type="entry name" value="UDP-Glycosyltransferase/glycogen phosphorylase"/>
    <property type="match status" value="1"/>
</dbReference>
<dbReference type="InterPro" id="IPR028098">
    <property type="entry name" value="Glyco_trans_4-like_N"/>
</dbReference>
<feature type="domain" description="Glycosyl transferase family 1" evidence="1">
    <location>
        <begin position="175"/>
        <end position="336"/>
    </location>
</feature>
<dbReference type="EMBL" id="FOBS01000003">
    <property type="protein sequence ID" value="SEM04874.1"/>
    <property type="molecule type" value="Genomic_DNA"/>
</dbReference>
<dbReference type="InterPro" id="IPR001296">
    <property type="entry name" value="Glyco_trans_1"/>
</dbReference>
<dbReference type="AlphaFoldDB" id="A0A1H7V718"/>
<dbReference type="STRING" id="43775.SAMN04489760_10361"/>
<dbReference type="PANTHER" id="PTHR45947">
    <property type="entry name" value="SULFOQUINOVOSYL TRANSFERASE SQD2"/>
    <property type="match status" value="1"/>
</dbReference>